<comment type="pathway">
    <text evidence="2 14">Protein modification; protein glycosylation.</text>
</comment>
<evidence type="ECO:0000256" key="8">
    <source>
        <dbReference type="ARBA" id="ARBA00022692"/>
    </source>
</evidence>
<evidence type="ECO:0000256" key="7">
    <source>
        <dbReference type="ARBA" id="ARBA00022679"/>
    </source>
</evidence>
<dbReference type="OMA" id="ARLYGWV"/>
<keyword evidence="9 14" id="KW-0256">Endoplasmic reticulum</keyword>
<dbReference type="InterPro" id="IPR038013">
    <property type="entry name" value="ALG11"/>
</dbReference>
<dbReference type="AlphaFoldDB" id="S8AGZ7"/>
<dbReference type="InterPro" id="IPR031814">
    <property type="entry name" value="ALG11_N"/>
</dbReference>
<keyword evidence="7 14" id="KW-0808">Transferase</keyword>
<evidence type="ECO:0000259" key="15">
    <source>
        <dbReference type="Pfam" id="PF00534"/>
    </source>
</evidence>
<evidence type="ECO:0000256" key="1">
    <source>
        <dbReference type="ARBA" id="ARBA00004389"/>
    </source>
</evidence>
<evidence type="ECO:0000256" key="12">
    <source>
        <dbReference type="ARBA" id="ARBA00045065"/>
    </source>
</evidence>
<evidence type="ECO:0000256" key="2">
    <source>
        <dbReference type="ARBA" id="ARBA00004922"/>
    </source>
</evidence>
<accession>S8AGZ7</accession>
<dbReference type="FunFam" id="3.40.50.2000:FF:000168">
    <property type="entry name" value="Alpha-1,2-mannosyltransferase (Alg11), putative"/>
    <property type="match status" value="1"/>
</dbReference>
<dbReference type="OrthoDB" id="2276068at2759"/>
<dbReference type="SUPFAM" id="SSF53756">
    <property type="entry name" value="UDP-Glycosyltransferase/glycogen phosphorylase"/>
    <property type="match status" value="1"/>
</dbReference>
<comment type="catalytic activity">
    <reaction evidence="12 14">
        <text>an alpha-D-Man-(1-&gt;3)-[alpha-D-Man-(1-&gt;6)]-beta-D-Man-(1-&gt;4)-beta-D-GlcNAc-(1-&gt;4)-alpha-D-GlcNAc-diphospho-di-trans,poly-cis-dolichol + 2 GDP-alpha-D-mannose = an alpha-D-Man-(1-&gt;2)-alpha-D-Man-(1-&gt;2)-alpha-D-Man-(1-&gt;3)-[alpha-D-Man-(1-&gt;6)]-beta-D-Man-(1-&gt;4)-beta-D-GlcNAc-(1-&gt;4)-alpha-D-GlcNAc-diphospho-di-trans,poly-cis-dolichol + 2 GDP + 2 H(+)</text>
        <dbReference type="Rhea" id="RHEA:29523"/>
        <dbReference type="Rhea" id="RHEA-COMP:19515"/>
        <dbReference type="Rhea" id="RHEA-COMP:19516"/>
        <dbReference type="ChEBI" id="CHEBI:15378"/>
        <dbReference type="ChEBI" id="CHEBI:57527"/>
        <dbReference type="ChEBI" id="CHEBI:58189"/>
        <dbReference type="ChEBI" id="CHEBI:132511"/>
        <dbReference type="ChEBI" id="CHEBI:132515"/>
        <dbReference type="EC" id="2.4.1.131"/>
    </reaction>
    <physiologicalReaction direction="left-to-right" evidence="12 14">
        <dbReference type="Rhea" id="RHEA:29524"/>
    </physiologicalReaction>
</comment>
<evidence type="ECO:0000256" key="10">
    <source>
        <dbReference type="ARBA" id="ARBA00022989"/>
    </source>
</evidence>
<evidence type="ECO:0000256" key="4">
    <source>
        <dbReference type="ARBA" id="ARBA00012645"/>
    </source>
</evidence>
<dbReference type="GO" id="GO:0006488">
    <property type="term" value="P:dolichol-linked oligosaccharide biosynthetic process"/>
    <property type="evidence" value="ECO:0007669"/>
    <property type="project" value="EnsemblFungi"/>
</dbReference>
<feature type="domain" description="Glycosyl transferase family 1" evidence="15">
    <location>
        <begin position="323"/>
        <end position="497"/>
    </location>
</feature>
<dbReference type="CDD" id="cd03806">
    <property type="entry name" value="GT4_ALG11-like"/>
    <property type="match status" value="1"/>
</dbReference>
<keyword evidence="18" id="KW-1185">Reference proteome</keyword>
<evidence type="ECO:0000256" key="14">
    <source>
        <dbReference type="RuleBase" id="RU367051"/>
    </source>
</evidence>
<reference evidence="18" key="2">
    <citation type="submission" date="2013-04" db="EMBL/GenBank/DDBJ databases">
        <title>Genomic mechanisms accounting for the adaptation to parasitism in nematode-trapping fungi.</title>
        <authorList>
            <person name="Ahren D.G."/>
        </authorList>
    </citation>
    <scope>NUCLEOTIDE SEQUENCE [LARGE SCALE GENOMIC DNA]</scope>
    <source>
        <strain evidence="18">CBS 200.50</strain>
    </source>
</reference>
<name>S8AGZ7_DACHA</name>
<evidence type="ECO:0000256" key="5">
    <source>
        <dbReference type="ARBA" id="ARBA00022018"/>
    </source>
</evidence>
<feature type="transmembrane region" description="Helical" evidence="14">
    <location>
        <begin position="20"/>
        <end position="39"/>
    </location>
</feature>
<evidence type="ECO:0000256" key="9">
    <source>
        <dbReference type="ARBA" id="ARBA00022824"/>
    </source>
</evidence>
<dbReference type="STRING" id="1284197.S8AGZ7"/>
<evidence type="ECO:0000313" key="17">
    <source>
        <dbReference type="EMBL" id="EPS42305.1"/>
    </source>
</evidence>
<comment type="subcellular location">
    <subcellularLocation>
        <location evidence="1">Endoplasmic reticulum membrane</location>
        <topology evidence="1">Single-pass membrane protein</topology>
    </subcellularLocation>
</comment>
<evidence type="ECO:0000256" key="3">
    <source>
        <dbReference type="ARBA" id="ARBA00009481"/>
    </source>
</evidence>
<reference evidence="17 18" key="1">
    <citation type="journal article" date="2013" name="PLoS Genet.">
        <title>Genomic mechanisms accounting for the adaptation to parasitism in nematode-trapping fungi.</title>
        <authorList>
            <person name="Meerupati T."/>
            <person name="Andersson K.M."/>
            <person name="Friman E."/>
            <person name="Kumar D."/>
            <person name="Tunlid A."/>
            <person name="Ahren D."/>
        </authorList>
    </citation>
    <scope>NUCLEOTIDE SEQUENCE [LARGE SCALE GENOMIC DNA]</scope>
    <source>
        <strain evidence="17 18">CBS 200.50</strain>
    </source>
</reference>
<dbReference type="PANTHER" id="PTHR45919:SF1">
    <property type="entry name" value="GDP-MAN:MAN(3)GLCNAC(2)-PP-DOL ALPHA-1,2-MANNOSYLTRANSFERASE"/>
    <property type="match status" value="1"/>
</dbReference>
<proteinExistence type="inferred from homology"/>
<dbReference type="GO" id="GO:0005789">
    <property type="term" value="C:endoplasmic reticulum membrane"/>
    <property type="evidence" value="ECO:0007669"/>
    <property type="project" value="UniProtKB-SubCell"/>
</dbReference>
<gene>
    <name evidence="17" type="ORF">H072_3730</name>
</gene>
<evidence type="ECO:0000256" key="11">
    <source>
        <dbReference type="ARBA" id="ARBA00023136"/>
    </source>
</evidence>
<comment type="function">
    <text evidence="13 14">GDP-Man:Man(3)GlcNAc(2)-PP-Dol alpha-1,2-mannosyltransferase that operates in the biosynthetic pathway of dolichol-linked oligosaccharides, the glycan precursors employed in protein asparagine (N)-glycosylation. The assembly of dolichol-linked oligosaccharides begins on the cytosolic side of the endoplasmic reticulum membrane and finishes in its lumen. The sequential addition of sugars to dolichol pyrophosphate produces dolichol-linked oligosaccharides containing fourteen sugars, including two GlcNAcs, nine mannoses and three glucoses. Once assembled, the oligosaccharide is transferred from the lipid to nascent proteins by oligosaccharyltransferases. Catalyzes, on the cytoplasmic face of the endoplasmic reticulum, the addition of the fourth and fifth mannose residues to the dolichol-linked oligosaccharide chain, to produce Man(5)GlcNAc(2)-PP-dolichol core oligosaccharide.</text>
</comment>
<dbReference type="PANTHER" id="PTHR45919">
    <property type="entry name" value="GDP-MAN:MAN(3)GLCNAC(2)-PP-DOL ALPHA-1,2-MANNOSYLTRANSFERASE"/>
    <property type="match status" value="1"/>
</dbReference>
<comment type="caution">
    <text evidence="17">The sequence shown here is derived from an EMBL/GenBank/DDBJ whole genome shotgun (WGS) entry which is preliminary data.</text>
</comment>
<protein>
    <recommendedName>
        <fullName evidence="5 14">GDP-Man:Man(3)GlcNAc(2)-PP-Dol alpha-1,2-mannosyltransferase</fullName>
        <ecNumber evidence="4 14">2.4.1.131</ecNumber>
    </recommendedName>
</protein>
<comment type="similarity">
    <text evidence="3 14">Belongs to the glycosyltransferase group 1 family. Glycosyltransferase 4 subfamily.</text>
</comment>
<evidence type="ECO:0000256" key="13">
    <source>
        <dbReference type="ARBA" id="ARBA00056799"/>
    </source>
</evidence>
<dbReference type="HOGENOM" id="CLU_017896_1_1_1"/>
<dbReference type="Gene3D" id="3.40.50.2000">
    <property type="entry name" value="Glycogen Phosphorylase B"/>
    <property type="match status" value="1"/>
</dbReference>
<dbReference type="Pfam" id="PF00534">
    <property type="entry name" value="Glycos_transf_1"/>
    <property type="match status" value="1"/>
</dbReference>
<evidence type="ECO:0000313" key="18">
    <source>
        <dbReference type="Proteomes" id="UP000015100"/>
    </source>
</evidence>
<dbReference type="UniPathway" id="UPA00378"/>
<dbReference type="eggNOG" id="KOG1387">
    <property type="taxonomic scope" value="Eukaryota"/>
</dbReference>
<dbReference type="InterPro" id="IPR001296">
    <property type="entry name" value="Glyco_trans_1"/>
</dbReference>
<evidence type="ECO:0000259" key="16">
    <source>
        <dbReference type="Pfam" id="PF15924"/>
    </source>
</evidence>
<evidence type="ECO:0000256" key="6">
    <source>
        <dbReference type="ARBA" id="ARBA00022676"/>
    </source>
</evidence>
<dbReference type="Proteomes" id="UP000015100">
    <property type="component" value="Unassembled WGS sequence"/>
</dbReference>
<dbReference type="EC" id="2.4.1.131" evidence="4 14"/>
<keyword evidence="11 14" id="KW-0472">Membrane</keyword>
<sequence length="528" mass="59081">MAGGHAAPVPDEEVCTYCAWVPYAIAAVPVVLPLLLFLLQRPILFLIGLYIRSQNGDKRELLLRVSHEEACRINPAQKDITKPSLIAGFFHPYCNAGGGGERVLWAAIHANQKRHPELLNVVYTGDHVTKTTMLNNVLHRFDISLNPSLVQFIHLQKRHLVSSSSWPRFTLLGQSLGSVFLALEAFGMLVPDIYIDTMGYAFTVILAKKLFRIPTGAYVHYPTISTDMLGALSPTNRLKKRYWEVFALLYSWAGTEIDVVVANSSWTAGHLNSLWRGISSKGTPEFTGFLNGLVKWISGRRRGENVQVLFPPCAVKKLAESIQLKEQRDNAILYIAQFRPEKNHPLVLQAFQQFLRSAPEGLKGTKLVFIGSVREDQDEKKVYELRLLAKELQIENNVLFITNAPWGDVIKWLGQASVGVNAMWNEHFGIGVVEYQAAGLIGVVHDSGGPKLDIVVEIDGERTGYHAETADQYAEGFKQALSLDPKETVAMRERARKSSMRFSEEIFADQWDGVMDSLLAIKEGKKKR</sequence>
<feature type="domain" description="ALG11 mannosyltransferase N-terminal" evidence="16">
    <location>
        <begin position="86"/>
        <end position="275"/>
    </location>
</feature>
<dbReference type="EMBL" id="AQGS01000119">
    <property type="protein sequence ID" value="EPS42305.1"/>
    <property type="molecule type" value="Genomic_DNA"/>
</dbReference>
<organism evidence="17 18">
    <name type="scientific">Dactylellina haptotyla (strain CBS 200.50)</name>
    <name type="common">Nematode-trapping fungus</name>
    <name type="synonym">Monacrosporium haptotylum</name>
    <dbReference type="NCBI Taxonomy" id="1284197"/>
    <lineage>
        <taxon>Eukaryota</taxon>
        <taxon>Fungi</taxon>
        <taxon>Dikarya</taxon>
        <taxon>Ascomycota</taxon>
        <taxon>Pezizomycotina</taxon>
        <taxon>Orbiliomycetes</taxon>
        <taxon>Orbiliales</taxon>
        <taxon>Orbiliaceae</taxon>
        <taxon>Dactylellina</taxon>
    </lineage>
</organism>
<keyword evidence="10 14" id="KW-1133">Transmembrane helix</keyword>
<keyword evidence="6 14" id="KW-0328">Glycosyltransferase</keyword>
<keyword evidence="8 14" id="KW-0812">Transmembrane</keyword>
<dbReference type="Pfam" id="PF15924">
    <property type="entry name" value="ALG11_N"/>
    <property type="match status" value="1"/>
</dbReference>
<dbReference type="GO" id="GO:0004377">
    <property type="term" value="F:GDP-Man:Man(3)GlcNAc(2)-PP-Dol alpha-1,2-mannosyltransferase activity"/>
    <property type="evidence" value="ECO:0007669"/>
    <property type="project" value="UniProtKB-UniRule"/>
</dbReference>